<evidence type="ECO:0000256" key="1">
    <source>
        <dbReference type="SAM" id="Phobius"/>
    </source>
</evidence>
<feature type="transmembrane region" description="Helical" evidence="1">
    <location>
        <begin position="59"/>
        <end position="85"/>
    </location>
</feature>
<accession>A0ABV1J8E7</accession>
<evidence type="ECO:0008006" key="4">
    <source>
        <dbReference type="Google" id="ProtNLM"/>
    </source>
</evidence>
<feature type="transmembrane region" description="Helical" evidence="1">
    <location>
        <begin position="123"/>
        <end position="149"/>
    </location>
</feature>
<sequence length="261" mass="28430">MKKTTMDIYKAMFPSLLIYLFIVAGFSQIFDMMGLGTDAFMTPGANPAMPMPEFHFGTMAGVSLLVHIIYFIAVGLVGYGLILMIYRMARYGTDPEFVDAFYFFNAKAGSTIGTYIIQKILTVVFFLLLVVPGIIFSLAMVPLGAVIGIDGIRGREGVFTPIKESWQMTKGHKGMIFGRMAIVVIIVLVFSGGIGVAAATSGMTQGALMKVLNVVSTVLFGLISYVAVVDIIRELVARGAFDEIDPIYEEIEDEEIQGEVL</sequence>
<organism evidence="2 3">
    <name type="scientific">Aedoeadaptatus acetigenes</name>
    <dbReference type="NCBI Taxonomy" id="2981723"/>
    <lineage>
        <taxon>Bacteria</taxon>
        <taxon>Bacillati</taxon>
        <taxon>Bacillota</taxon>
        <taxon>Tissierellia</taxon>
        <taxon>Tissierellales</taxon>
        <taxon>Peptoniphilaceae</taxon>
        <taxon>Aedoeadaptatus</taxon>
    </lineage>
</organism>
<dbReference type="Proteomes" id="UP001481872">
    <property type="component" value="Unassembled WGS sequence"/>
</dbReference>
<gene>
    <name evidence="2" type="ORF">AAA081_07705</name>
</gene>
<feature type="transmembrane region" description="Helical" evidence="1">
    <location>
        <begin position="211"/>
        <end position="232"/>
    </location>
</feature>
<dbReference type="RefSeq" id="WP_349054480.1">
    <property type="nucleotide sequence ID" value="NZ_JBBNPS010000027.1"/>
</dbReference>
<dbReference type="EMBL" id="JBBNPS010000027">
    <property type="protein sequence ID" value="MEQ3354173.1"/>
    <property type="molecule type" value="Genomic_DNA"/>
</dbReference>
<feature type="transmembrane region" description="Helical" evidence="1">
    <location>
        <begin position="176"/>
        <end position="199"/>
    </location>
</feature>
<feature type="transmembrane region" description="Helical" evidence="1">
    <location>
        <begin position="12"/>
        <end position="30"/>
    </location>
</feature>
<evidence type="ECO:0000313" key="3">
    <source>
        <dbReference type="Proteomes" id="UP001481872"/>
    </source>
</evidence>
<keyword evidence="3" id="KW-1185">Reference proteome</keyword>
<evidence type="ECO:0000313" key="2">
    <source>
        <dbReference type="EMBL" id="MEQ3354173.1"/>
    </source>
</evidence>
<reference evidence="2 3" key="1">
    <citation type="submission" date="2024-04" db="EMBL/GenBank/DDBJ databases">
        <title>Human intestinal bacterial collection.</title>
        <authorList>
            <person name="Pauvert C."/>
            <person name="Hitch T.C.A."/>
            <person name="Clavel T."/>
        </authorList>
    </citation>
    <scope>NUCLEOTIDE SEQUENCE [LARGE SCALE GENOMIC DNA]</scope>
    <source>
        <strain evidence="2 3">CLA-SR-H026</strain>
    </source>
</reference>
<keyword evidence="1" id="KW-1133">Transmembrane helix</keyword>
<name>A0ABV1J8E7_9FIRM</name>
<keyword evidence="1" id="KW-0812">Transmembrane</keyword>
<comment type="caution">
    <text evidence="2">The sequence shown here is derived from an EMBL/GenBank/DDBJ whole genome shotgun (WGS) entry which is preliminary data.</text>
</comment>
<protein>
    <recommendedName>
        <fullName evidence="4">Glycerophosphoryl diester phosphodiesterase membrane domain-containing protein</fullName>
    </recommendedName>
</protein>
<keyword evidence="1" id="KW-0472">Membrane</keyword>
<proteinExistence type="predicted"/>